<feature type="chain" id="PRO_5032727097" description="Secreted protein" evidence="1">
    <location>
        <begin position="22"/>
        <end position="426"/>
    </location>
</feature>
<keyword evidence="1" id="KW-0732">Signal</keyword>
<gene>
    <name evidence="2" type="ORF">G7Y29_04995</name>
</gene>
<evidence type="ECO:0008006" key="4">
    <source>
        <dbReference type="Google" id="ProtNLM"/>
    </source>
</evidence>
<accession>A0A7T0KPX5</accession>
<evidence type="ECO:0000313" key="2">
    <source>
        <dbReference type="EMBL" id="QPK84281.1"/>
    </source>
</evidence>
<dbReference type="Proteomes" id="UP000594586">
    <property type="component" value="Chromosome"/>
</dbReference>
<proteinExistence type="predicted"/>
<name>A0A7T0KPX5_9CORY</name>
<organism evidence="2 3">
    <name type="scientific">Corynebacterium qintianiae</name>
    <dbReference type="NCBI Taxonomy" id="2709392"/>
    <lineage>
        <taxon>Bacteria</taxon>
        <taxon>Bacillati</taxon>
        <taxon>Actinomycetota</taxon>
        <taxon>Actinomycetes</taxon>
        <taxon>Mycobacteriales</taxon>
        <taxon>Corynebacteriaceae</taxon>
        <taxon>Corynebacterium</taxon>
    </lineage>
</organism>
<evidence type="ECO:0000256" key="1">
    <source>
        <dbReference type="SAM" id="SignalP"/>
    </source>
</evidence>
<sequence>MSLAVAAATAAAAMGAGTAAASATTVPPMPQGYPVRDLYTQCTPELAQADGYPNWHYGETARRYLSDGVVEFKNTTSQPVKYSAKVESGTNHVISANSKAELPSGWSTTARSDIGLTTDNGWVQGETFGPITLAPGESFRVEFGVLEKDFIAMMVSCEDGVYRNTAGANVIRGTGPAERYAFANIIRADGSVDPQALNIPARAQGANSKPVDLPYNAITGPSLEKIADEKQDRIVQPVTTPLRDPDWPEFSSVCDTAYPRWYPHEIHAIAPTYRKPGYSQDFLNWSEGEQTYTPVVDNVVGAQYNIEMNYRGNGGLLPEGWLESVGAVYRAYMPVGTALTPIQLQPGERVRVEYGTTMMRVQFSEYSCGASGANRKYDRVVEKPVGSAPAGFWAEATITSADGTTRTVDVTPHELAQLPVPTQTNY</sequence>
<dbReference type="AlphaFoldDB" id="A0A7T0KPX5"/>
<dbReference type="KEGG" id="cqn:G7Y29_04995"/>
<dbReference type="EMBL" id="CP064955">
    <property type="protein sequence ID" value="QPK84281.1"/>
    <property type="molecule type" value="Genomic_DNA"/>
</dbReference>
<reference evidence="2 3" key="1">
    <citation type="submission" date="2020-11" db="EMBL/GenBank/DDBJ databases">
        <title>Corynebacterium sp. MC1420.</title>
        <authorList>
            <person name="Zhou J."/>
        </authorList>
    </citation>
    <scope>NUCLEOTIDE SEQUENCE [LARGE SCALE GENOMIC DNA]</scope>
    <source>
        <strain evidence="2 3">MC1420</strain>
    </source>
</reference>
<keyword evidence="3" id="KW-1185">Reference proteome</keyword>
<feature type="signal peptide" evidence="1">
    <location>
        <begin position="1"/>
        <end position="21"/>
    </location>
</feature>
<evidence type="ECO:0000313" key="3">
    <source>
        <dbReference type="Proteomes" id="UP000594586"/>
    </source>
</evidence>
<protein>
    <recommendedName>
        <fullName evidence="4">Secreted protein</fullName>
    </recommendedName>
</protein>